<name>C8CGX6_9CAUD</name>
<evidence type="ECO:0000313" key="1">
    <source>
        <dbReference type="EMBL" id="ACV04946.1"/>
    </source>
</evidence>
<dbReference type="RefSeq" id="YP_003169635.1">
    <property type="nucleotide sequence ID" value="NC_013195.1"/>
</dbReference>
<protein>
    <submittedName>
        <fullName evidence="1">Uncharacterized protein</fullName>
    </submittedName>
</protein>
<accession>C8CGX6</accession>
<dbReference type="Proteomes" id="UP000000957">
    <property type="component" value="Segment"/>
</dbReference>
<evidence type="ECO:0000313" key="2">
    <source>
        <dbReference type="Proteomes" id="UP000000957"/>
    </source>
</evidence>
<dbReference type="KEGG" id="vg:11467990"/>
<organism evidence="1 2">
    <name type="scientific">Staphylococcus phage P954</name>
    <dbReference type="NCBI Taxonomy" id="668618"/>
    <lineage>
        <taxon>Viruses</taxon>
        <taxon>Duplodnaviria</taxon>
        <taxon>Heunggongvirae</taxon>
        <taxon>Uroviricota</taxon>
        <taxon>Caudoviricetes</taxon>
        <taxon>Bronfenbrennervirinae</taxon>
        <taxon>Biseptimavirus</taxon>
        <taxon>Biseptimavirus P954</taxon>
    </lineage>
</organism>
<proteinExistence type="predicted"/>
<dbReference type="EMBL" id="GQ398772">
    <property type="protein sequence ID" value="ACV04946.1"/>
    <property type="molecule type" value="Genomic_DNA"/>
</dbReference>
<reference evidence="1 2" key="1">
    <citation type="submission" date="2009-07" db="EMBL/GenBank/DDBJ databases">
        <title>Complete nucleotide sequence of a Staphylococcus aureus phage P954.</title>
        <authorList>
            <person name="Young R.F."/>
            <person name="Summers E.J."/>
        </authorList>
    </citation>
    <scope>NUCLEOTIDE SEQUENCE [LARGE SCALE GENOMIC DNA]</scope>
</reference>
<sequence length="49" mass="6021">MKPRKQDEKILSDQYSYFEPIISDSCDIKFDETRGEWVLYSFHMKRFVL</sequence>
<dbReference type="GeneID" id="11467990"/>
<keyword evidence="2" id="KW-1185">Reference proteome</keyword>